<dbReference type="EMBL" id="JBIASD010000038">
    <property type="protein sequence ID" value="MFF3670997.1"/>
    <property type="molecule type" value="Genomic_DNA"/>
</dbReference>
<accession>A0ABW6T3P1</accession>
<gene>
    <name evidence="4" type="ORF">ACFYXI_35965</name>
</gene>
<evidence type="ECO:0000259" key="3">
    <source>
        <dbReference type="PROSITE" id="PS50937"/>
    </source>
</evidence>
<dbReference type="PANTHER" id="PTHR30204:SF93">
    <property type="entry name" value="HTH MERR-TYPE DOMAIN-CONTAINING PROTEIN"/>
    <property type="match status" value="1"/>
</dbReference>
<dbReference type="InterPro" id="IPR009061">
    <property type="entry name" value="DNA-bd_dom_put_sf"/>
</dbReference>
<feature type="region of interest" description="Disordered" evidence="2">
    <location>
        <begin position="251"/>
        <end position="275"/>
    </location>
</feature>
<keyword evidence="1" id="KW-0238">DNA-binding</keyword>
<name>A0ABW6T3P1_9ACTN</name>
<organism evidence="4 5">
    <name type="scientific">Microtetraspora malaysiensis</name>
    <dbReference type="NCBI Taxonomy" id="161358"/>
    <lineage>
        <taxon>Bacteria</taxon>
        <taxon>Bacillati</taxon>
        <taxon>Actinomycetota</taxon>
        <taxon>Actinomycetes</taxon>
        <taxon>Streptosporangiales</taxon>
        <taxon>Streptosporangiaceae</taxon>
        <taxon>Microtetraspora</taxon>
    </lineage>
</organism>
<dbReference type="InterPro" id="IPR000551">
    <property type="entry name" value="MerR-type_HTH_dom"/>
</dbReference>
<evidence type="ECO:0000256" key="1">
    <source>
        <dbReference type="ARBA" id="ARBA00023125"/>
    </source>
</evidence>
<feature type="domain" description="HTH merR-type" evidence="3">
    <location>
        <begin position="1"/>
        <end position="70"/>
    </location>
</feature>
<dbReference type="PRINTS" id="PR00040">
    <property type="entry name" value="HTHMERR"/>
</dbReference>
<evidence type="ECO:0000313" key="4">
    <source>
        <dbReference type="EMBL" id="MFF3670997.1"/>
    </source>
</evidence>
<dbReference type="CDD" id="cd00592">
    <property type="entry name" value="HTH_MerR-like"/>
    <property type="match status" value="1"/>
</dbReference>
<evidence type="ECO:0000256" key="2">
    <source>
        <dbReference type="SAM" id="MobiDB-lite"/>
    </source>
</evidence>
<dbReference type="InterPro" id="IPR047057">
    <property type="entry name" value="MerR_fam"/>
</dbReference>
<dbReference type="Pfam" id="PF00376">
    <property type="entry name" value="MerR"/>
    <property type="match status" value="1"/>
</dbReference>
<proteinExistence type="predicted"/>
<dbReference type="SUPFAM" id="SSF46955">
    <property type="entry name" value="Putative DNA-binding domain"/>
    <property type="match status" value="1"/>
</dbReference>
<protein>
    <submittedName>
        <fullName evidence="4">MerR family transcriptional regulator</fullName>
    </submittedName>
</protein>
<dbReference type="SMART" id="SM00422">
    <property type="entry name" value="HTH_MERR"/>
    <property type="match status" value="1"/>
</dbReference>
<dbReference type="Proteomes" id="UP001602013">
    <property type="component" value="Unassembled WGS sequence"/>
</dbReference>
<sequence>MLTIGELASYAGVTVRAVRHYHAEGLLPEPERDHSGYRRYDAGAVIELIKIRTLAQAGVPLARVRELLRADEEEFAAAVADIDKRLRAEIRQRQRHREQIARLAAGDSLTLPPEVVEYLDRLRVLRVDERIVRAERDGWILLAAHSPERVPEWMARKREQIADPQLIDFYLTLSQVLNRTADDPRLVELADELAAYITQLADEQGEDYVDDTDIEPPLVKLMDTLAFDTVPPARRLIELLKKRGWTGWTKLERVDPQGNRAGPARPSDGIPRSVG</sequence>
<keyword evidence="5" id="KW-1185">Reference proteome</keyword>
<dbReference type="PROSITE" id="PS50937">
    <property type="entry name" value="HTH_MERR_2"/>
    <property type="match status" value="1"/>
</dbReference>
<dbReference type="PANTHER" id="PTHR30204">
    <property type="entry name" value="REDOX-CYCLING DRUG-SENSING TRANSCRIPTIONAL ACTIVATOR SOXR"/>
    <property type="match status" value="1"/>
</dbReference>
<dbReference type="Gene3D" id="1.10.1660.10">
    <property type="match status" value="1"/>
</dbReference>
<reference evidence="4 5" key="1">
    <citation type="submission" date="2024-10" db="EMBL/GenBank/DDBJ databases">
        <title>The Natural Products Discovery Center: Release of the First 8490 Sequenced Strains for Exploring Actinobacteria Biosynthetic Diversity.</title>
        <authorList>
            <person name="Kalkreuter E."/>
            <person name="Kautsar S.A."/>
            <person name="Yang D."/>
            <person name="Bader C.D."/>
            <person name="Teijaro C.N."/>
            <person name="Fluegel L."/>
            <person name="Davis C.M."/>
            <person name="Simpson J.R."/>
            <person name="Lauterbach L."/>
            <person name="Steele A.D."/>
            <person name="Gui C."/>
            <person name="Meng S."/>
            <person name="Li G."/>
            <person name="Viehrig K."/>
            <person name="Ye F."/>
            <person name="Su P."/>
            <person name="Kiefer A.F."/>
            <person name="Nichols A."/>
            <person name="Cepeda A.J."/>
            <person name="Yan W."/>
            <person name="Fan B."/>
            <person name="Jiang Y."/>
            <person name="Adhikari A."/>
            <person name="Zheng C.-J."/>
            <person name="Schuster L."/>
            <person name="Cowan T.M."/>
            <person name="Smanski M.J."/>
            <person name="Chevrette M.G."/>
            <person name="De Carvalho L.P.S."/>
            <person name="Shen B."/>
        </authorList>
    </citation>
    <scope>NUCLEOTIDE SEQUENCE [LARGE SCALE GENOMIC DNA]</scope>
    <source>
        <strain evidence="4 5">NPDC002173</strain>
    </source>
</reference>
<evidence type="ECO:0000313" key="5">
    <source>
        <dbReference type="Proteomes" id="UP001602013"/>
    </source>
</evidence>
<dbReference type="RefSeq" id="WP_387417200.1">
    <property type="nucleotide sequence ID" value="NZ_JBIASD010000038.1"/>
</dbReference>
<comment type="caution">
    <text evidence="4">The sequence shown here is derived from an EMBL/GenBank/DDBJ whole genome shotgun (WGS) entry which is preliminary data.</text>
</comment>